<dbReference type="GO" id="GO:0004984">
    <property type="term" value="F:olfactory receptor activity"/>
    <property type="evidence" value="ECO:0007669"/>
    <property type="project" value="InterPro"/>
</dbReference>
<dbReference type="eggNOG" id="ENOG502T0RU">
    <property type="taxonomic scope" value="Eukaryota"/>
</dbReference>
<sequence>MDFFEKLFSEDNDIVEITMVQEYHHLEKLSCLYPDVKTRGKRSVSIVHFLIYILTLVYHLCALSITAGYVMNSLSLLFQTVHLLLLILLTFSLLCSLNLCRPIVARIHKDYYGGLHGYDEFTENYRPHLKLKEKKKKKFLYGLIVALVLSVGVVVILVAPVLHSALETTLGNNTNGVSYNLPFPEWTPFGTDTWTFYIISFSLQTYSANMMLLTIYCGVFMLFTFTQFLHSEIELLIHSLEHLQERTLLLIGNRNKTVDFSIMKMDKELNSAYKYCLKENVLHHLKIIEICNDANIALSVPVFVSYFFGTITIAFAGVVIYGDDPLALKLTALALSGAETFNVFYLAWCGEQIITSSEKLSFILYKTDWNYLDKSGYLMIQIMMARAQRPLSLEGGYFFPMSFETFSY</sequence>
<feature type="transmembrane region" description="Helical" evidence="10">
    <location>
        <begin position="296"/>
        <end position="320"/>
    </location>
</feature>
<name>T1H8V0_RHOPR</name>
<evidence type="ECO:0000256" key="4">
    <source>
        <dbReference type="ARBA" id="ARBA00022692"/>
    </source>
</evidence>
<dbReference type="OMA" id="EICNDAN"/>
<evidence type="ECO:0000256" key="6">
    <source>
        <dbReference type="ARBA" id="ARBA00022989"/>
    </source>
</evidence>
<keyword evidence="2" id="KW-1003">Cell membrane</keyword>
<dbReference type="AlphaFoldDB" id="T1H8V0"/>
<feature type="transmembrane region" description="Helical" evidence="10">
    <location>
        <begin position="76"/>
        <end position="99"/>
    </location>
</feature>
<keyword evidence="5 10" id="KW-0552">Olfaction</keyword>
<proteinExistence type="inferred from homology"/>
<evidence type="ECO:0000256" key="9">
    <source>
        <dbReference type="ARBA" id="ARBA00023224"/>
    </source>
</evidence>
<feature type="transmembrane region" description="Helical" evidence="10">
    <location>
        <begin position="49"/>
        <end position="70"/>
    </location>
</feature>
<comment type="caution">
    <text evidence="10">Lacks conserved residue(s) required for the propagation of feature annotation.</text>
</comment>
<evidence type="ECO:0000256" key="5">
    <source>
        <dbReference type="ARBA" id="ARBA00022725"/>
    </source>
</evidence>
<dbReference type="EnsemblMetazoa" id="RPRC000449-RA">
    <property type="protein sequence ID" value="RPRC000449-PA"/>
    <property type="gene ID" value="RPRC000449"/>
</dbReference>
<keyword evidence="12" id="KW-1185">Reference proteome</keyword>
<dbReference type="Pfam" id="PF02949">
    <property type="entry name" value="7tm_6"/>
    <property type="match status" value="1"/>
</dbReference>
<comment type="subcellular location">
    <subcellularLocation>
        <location evidence="1 10">Cell membrane</location>
        <topology evidence="1 10">Multi-pass membrane protein</topology>
    </subcellularLocation>
</comment>
<dbReference type="GO" id="GO:0005549">
    <property type="term" value="F:odorant binding"/>
    <property type="evidence" value="ECO:0007669"/>
    <property type="project" value="InterPro"/>
</dbReference>
<evidence type="ECO:0000256" key="7">
    <source>
        <dbReference type="ARBA" id="ARBA00023136"/>
    </source>
</evidence>
<dbReference type="FunCoup" id="T1H8V0">
    <property type="interactions" value="76"/>
</dbReference>
<dbReference type="PANTHER" id="PTHR21137">
    <property type="entry name" value="ODORANT RECEPTOR"/>
    <property type="match status" value="1"/>
</dbReference>
<evidence type="ECO:0000256" key="3">
    <source>
        <dbReference type="ARBA" id="ARBA00022606"/>
    </source>
</evidence>
<keyword evidence="7 10" id="KW-0472">Membrane</keyword>
<comment type="similarity">
    <text evidence="10">Belongs to the insect chemoreceptor superfamily. Heteromeric odorant receptor channel (TC 1.A.69) family.</text>
</comment>
<keyword evidence="3 10" id="KW-0716">Sensory transduction</keyword>
<evidence type="ECO:0000313" key="11">
    <source>
        <dbReference type="EnsemblMetazoa" id="RPRC000449-PA"/>
    </source>
</evidence>
<dbReference type="HOGENOM" id="CLU_047177_0_0_1"/>
<dbReference type="InParanoid" id="T1H8V0"/>
<feature type="transmembrane region" description="Helical" evidence="10">
    <location>
        <begin position="326"/>
        <end position="348"/>
    </location>
</feature>
<dbReference type="EMBL" id="ACPB03014210">
    <property type="status" value="NOT_ANNOTATED_CDS"/>
    <property type="molecule type" value="Genomic_DNA"/>
</dbReference>
<keyword evidence="4 10" id="KW-0812">Transmembrane</keyword>
<dbReference type="InterPro" id="IPR004117">
    <property type="entry name" value="7tm6_olfct_rcpt"/>
</dbReference>
<protein>
    <recommendedName>
        <fullName evidence="10">Odorant receptor</fullName>
    </recommendedName>
</protein>
<keyword evidence="6 10" id="KW-1133">Transmembrane helix</keyword>
<evidence type="ECO:0000256" key="10">
    <source>
        <dbReference type="RuleBase" id="RU351113"/>
    </source>
</evidence>
<reference evidence="11" key="1">
    <citation type="submission" date="2015-05" db="UniProtKB">
        <authorList>
            <consortium name="EnsemblMetazoa"/>
        </authorList>
    </citation>
    <scope>IDENTIFICATION</scope>
</reference>
<dbReference type="VEuPathDB" id="VectorBase:RPRC000449"/>
<organism evidence="11 12">
    <name type="scientific">Rhodnius prolixus</name>
    <name type="common">Triatomid bug</name>
    <dbReference type="NCBI Taxonomy" id="13249"/>
    <lineage>
        <taxon>Eukaryota</taxon>
        <taxon>Metazoa</taxon>
        <taxon>Ecdysozoa</taxon>
        <taxon>Arthropoda</taxon>
        <taxon>Hexapoda</taxon>
        <taxon>Insecta</taxon>
        <taxon>Pterygota</taxon>
        <taxon>Neoptera</taxon>
        <taxon>Paraneoptera</taxon>
        <taxon>Hemiptera</taxon>
        <taxon>Heteroptera</taxon>
        <taxon>Panheteroptera</taxon>
        <taxon>Cimicomorpha</taxon>
        <taxon>Reduviidae</taxon>
        <taxon>Triatominae</taxon>
        <taxon>Rhodnius</taxon>
    </lineage>
</organism>
<accession>T1H8V0</accession>
<dbReference type="GO" id="GO:0005886">
    <property type="term" value="C:plasma membrane"/>
    <property type="evidence" value="ECO:0007669"/>
    <property type="project" value="UniProtKB-SubCell"/>
</dbReference>
<evidence type="ECO:0000256" key="8">
    <source>
        <dbReference type="ARBA" id="ARBA00023170"/>
    </source>
</evidence>
<keyword evidence="9 10" id="KW-0807">Transducer</keyword>
<feature type="transmembrane region" description="Helical" evidence="10">
    <location>
        <begin position="139"/>
        <end position="162"/>
    </location>
</feature>
<evidence type="ECO:0000256" key="1">
    <source>
        <dbReference type="ARBA" id="ARBA00004651"/>
    </source>
</evidence>
<dbReference type="GO" id="GO:0007165">
    <property type="term" value="P:signal transduction"/>
    <property type="evidence" value="ECO:0007669"/>
    <property type="project" value="UniProtKB-KW"/>
</dbReference>
<evidence type="ECO:0000256" key="2">
    <source>
        <dbReference type="ARBA" id="ARBA00022475"/>
    </source>
</evidence>
<dbReference type="Proteomes" id="UP000015103">
    <property type="component" value="Unassembled WGS sequence"/>
</dbReference>
<keyword evidence="8 10" id="KW-0675">Receptor</keyword>
<dbReference type="PANTHER" id="PTHR21137:SF35">
    <property type="entry name" value="ODORANT RECEPTOR 19A-RELATED"/>
    <property type="match status" value="1"/>
</dbReference>
<evidence type="ECO:0000313" key="12">
    <source>
        <dbReference type="Proteomes" id="UP000015103"/>
    </source>
</evidence>